<dbReference type="Proteomes" id="UP001501803">
    <property type="component" value="Unassembled WGS sequence"/>
</dbReference>
<evidence type="ECO:0000313" key="3">
    <source>
        <dbReference type="Proteomes" id="UP001501803"/>
    </source>
</evidence>
<accession>A0ABP7KKF1</accession>
<dbReference type="EMBL" id="BAABCN010000007">
    <property type="protein sequence ID" value="GAA3880781.1"/>
    <property type="molecule type" value="Genomic_DNA"/>
</dbReference>
<evidence type="ECO:0008006" key="4">
    <source>
        <dbReference type="Google" id="ProtNLM"/>
    </source>
</evidence>
<feature type="region of interest" description="Disordered" evidence="1">
    <location>
        <begin position="32"/>
        <end position="108"/>
    </location>
</feature>
<gene>
    <name evidence="2" type="ORF">GCM10022381_23790</name>
</gene>
<protein>
    <recommendedName>
        <fullName evidence="4">VOC domain-containing protein</fullName>
    </recommendedName>
</protein>
<evidence type="ECO:0000256" key="1">
    <source>
        <dbReference type="SAM" id="MobiDB-lite"/>
    </source>
</evidence>
<sequence>MEAIGLIHFAIEIKDWDDFIAHLGTLGIEHIEEPNRGHDSSTTGRIVVHASSSDAGRRDRRCLAPTRARHPTHPAAMSGVRGVTRVVSPRAPSRVHRPGGAAPTSFHG</sequence>
<evidence type="ECO:0000313" key="2">
    <source>
        <dbReference type="EMBL" id="GAA3880781.1"/>
    </source>
</evidence>
<organism evidence="2 3">
    <name type="scientific">Leifsonia kafniensis</name>
    <dbReference type="NCBI Taxonomy" id="475957"/>
    <lineage>
        <taxon>Bacteria</taxon>
        <taxon>Bacillati</taxon>
        <taxon>Actinomycetota</taxon>
        <taxon>Actinomycetes</taxon>
        <taxon>Micrococcales</taxon>
        <taxon>Microbacteriaceae</taxon>
        <taxon>Leifsonia</taxon>
    </lineage>
</organism>
<comment type="caution">
    <text evidence="2">The sequence shown here is derived from an EMBL/GenBank/DDBJ whole genome shotgun (WGS) entry which is preliminary data.</text>
</comment>
<name>A0ABP7KKF1_9MICO</name>
<keyword evidence="3" id="KW-1185">Reference proteome</keyword>
<proteinExistence type="predicted"/>
<reference evidence="3" key="1">
    <citation type="journal article" date="2019" name="Int. J. Syst. Evol. Microbiol.">
        <title>The Global Catalogue of Microorganisms (GCM) 10K type strain sequencing project: providing services to taxonomists for standard genome sequencing and annotation.</title>
        <authorList>
            <consortium name="The Broad Institute Genomics Platform"/>
            <consortium name="The Broad Institute Genome Sequencing Center for Infectious Disease"/>
            <person name="Wu L."/>
            <person name="Ma J."/>
        </authorList>
    </citation>
    <scope>NUCLEOTIDE SEQUENCE [LARGE SCALE GENOMIC DNA]</scope>
    <source>
        <strain evidence="3">JCM 17021</strain>
    </source>
</reference>